<feature type="compositionally biased region" description="Basic and acidic residues" evidence="1">
    <location>
        <begin position="66"/>
        <end position="82"/>
    </location>
</feature>
<dbReference type="RefSeq" id="XP_060339914.1">
    <property type="nucleotide sequence ID" value="XM_060476333.1"/>
</dbReference>
<reference evidence="2" key="1">
    <citation type="submission" date="2023-06" db="EMBL/GenBank/DDBJ databases">
        <authorList>
            <consortium name="Lawrence Berkeley National Laboratory"/>
            <person name="Ahrendt S."/>
            <person name="Sahu N."/>
            <person name="Indic B."/>
            <person name="Wong-Bajracharya J."/>
            <person name="Merenyi Z."/>
            <person name="Ke H.-M."/>
            <person name="Monk M."/>
            <person name="Kocsube S."/>
            <person name="Drula E."/>
            <person name="Lipzen A."/>
            <person name="Balint B."/>
            <person name="Henrissat B."/>
            <person name="Andreopoulos B."/>
            <person name="Martin F.M."/>
            <person name="Harder C.B."/>
            <person name="Rigling D."/>
            <person name="Ford K.L."/>
            <person name="Foster G.D."/>
            <person name="Pangilinan J."/>
            <person name="Papanicolaou A."/>
            <person name="Barry K."/>
            <person name="LaButti K."/>
            <person name="Viragh M."/>
            <person name="Koriabine M."/>
            <person name="Yan M."/>
            <person name="Riley R."/>
            <person name="Champramary S."/>
            <person name="Plett K.L."/>
            <person name="Tsai I.J."/>
            <person name="Slot J."/>
            <person name="Sipos G."/>
            <person name="Plett J."/>
            <person name="Nagy L.G."/>
            <person name="Grigoriev I.V."/>
        </authorList>
    </citation>
    <scope>NUCLEOTIDE SEQUENCE</scope>
    <source>
        <strain evidence="2">CCBAS 213</strain>
    </source>
</reference>
<gene>
    <name evidence="2" type="ORF">EV420DRAFT_1634548</name>
</gene>
<feature type="compositionally biased region" description="Polar residues" evidence="1">
    <location>
        <begin position="233"/>
        <end position="277"/>
    </location>
</feature>
<dbReference type="Proteomes" id="UP001175211">
    <property type="component" value="Unassembled WGS sequence"/>
</dbReference>
<feature type="compositionally biased region" description="Basic and acidic residues" evidence="1">
    <location>
        <begin position="368"/>
        <end position="380"/>
    </location>
</feature>
<feature type="compositionally biased region" description="Pro residues" evidence="1">
    <location>
        <begin position="606"/>
        <end position="617"/>
    </location>
</feature>
<dbReference type="EMBL" id="JAUEPS010000001">
    <property type="protein sequence ID" value="KAK0470121.1"/>
    <property type="molecule type" value="Genomic_DNA"/>
</dbReference>
<feature type="region of interest" description="Disordered" evidence="1">
    <location>
        <begin position="1"/>
        <end position="277"/>
    </location>
</feature>
<organism evidence="2 3">
    <name type="scientific">Armillaria tabescens</name>
    <name type="common">Ringless honey mushroom</name>
    <name type="synonym">Agaricus tabescens</name>
    <dbReference type="NCBI Taxonomy" id="1929756"/>
    <lineage>
        <taxon>Eukaryota</taxon>
        <taxon>Fungi</taxon>
        <taxon>Dikarya</taxon>
        <taxon>Basidiomycota</taxon>
        <taxon>Agaricomycotina</taxon>
        <taxon>Agaricomycetes</taxon>
        <taxon>Agaricomycetidae</taxon>
        <taxon>Agaricales</taxon>
        <taxon>Marasmiineae</taxon>
        <taxon>Physalacriaceae</taxon>
        <taxon>Desarmillaria</taxon>
    </lineage>
</organism>
<sequence>MDTSDINNDTMPESCRPPLLGEYTMGSMGNLDAPHSTTETPAPSDSDTALRRQGTRTSMPTSQSSETKKTWKERFRLAELKSKTTPTEGSSGSSQTGFFGHLQTPRMKSTESPKQGSTPALEESSLDQELVPMQSASTAGQSKGKKLLWPTMNSSPTPPTQTKSSSQKSSTRSSSTTGRSWTHGTKPTGSPHSRTGRYQSSTSSTQTHPLSLDTQISVSHPEGATSPPEEAHPSTQEKSQMSIPETPQAQTPTSHGSRTTGNITPTQFGMNLLTTTSAPMESATEIYAAGFKPLLRTEGETGRPPSPSSPTSSGPWENTEKSQHWPTSSSTIPSIQSGTYSTGDSKTSPEEYETRTVPSPIGEVPTYQRDRNTLYYHDPRTSPSISGLKILKPASGTAGTHGSGQPSPTTATGSHHQTLRSPRHIPDQLPNPVKTKTVAEMGWLELLEWQERSLANKGSWLISEAAEFMYRTELPNKVHSAIYEDEVKYHAAKLWNQLHNDHANILRPFEQRSYPPYHWAVIPTAPKQEPPSLPPESKLIRGAPAEGAQESGDYGDPPTEPVSQHAKATRPKRPPPPPPMPPMLPYNPHHDYDLWSLPELVDLELPPDPPGPPPDSPEPWELESAELPWGAVRPKMMKTSAPFTGASSDVKRFLNGCEDYFNIFPQEFPMSARGYAPSRIMFATSLMEDKVLEWWTQKREQLYDPIRRHTRYPTWPNFDAEVRERFWEVAEIELKKVKWKAL</sequence>
<feature type="compositionally biased region" description="Pro residues" evidence="1">
    <location>
        <begin position="574"/>
        <end position="585"/>
    </location>
</feature>
<proteinExistence type="predicted"/>
<feature type="compositionally biased region" description="Polar residues" evidence="1">
    <location>
        <begin position="182"/>
        <end position="218"/>
    </location>
</feature>
<feature type="region of interest" description="Disordered" evidence="1">
    <location>
        <begin position="289"/>
        <end position="432"/>
    </location>
</feature>
<name>A0AA39NQV3_ARMTA</name>
<feature type="compositionally biased region" description="Polar residues" evidence="1">
    <location>
        <begin position="106"/>
        <end position="118"/>
    </location>
</feature>
<comment type="caution">
    <text evidence="2">The sequence shown here is derived from an EMBL/GenBank/DDBJ whole genome shotgun (WGS) entry which is preliminary data.</text>
</comment>
<dbReference type="AlphaFoldDB" id="A0AA39NQV3"/>
<feature type="compositionally biased region" description="Low complexity" evidence="1">
    <location>
        <begin position="160"/>
        <end position="180"/>
    </location>
</feature>
<feature type="compositionally biased region" description="Polar residues" evidence="1">
    <location>
        <begin position="1"/>
        <end position="11"/>
    </location>
</feature>
<evidence type="ECO:0000313" key="3">
    <source>
        <dbReference type="Proteomes" id="UP001175211"/>
    </source>
</evidence>
<keyword evidence="3" id="KW-1185">Reference proteome</keyword>
<dbReference type="GeneID" id="85359881"/>
<feature type="compositionally biased region" description="Low complexity" evidence="1">
    <location>
        <begin position="326"/>
        <end position="335"/>
    </location>
</feature>
<protein>
    <submittedName>
        <fullName evidence="2">Uncharacterized protein</fullName>
    </submittedName>
</protein>
<evidence type="ECO:0000313" key="2">
    <source>
        <dbReference type="EMBL" id="KAK0470121.1"/>
    </source>
</evidence>
<evidence type="ECO:0000256" key="1">
    <source>
        <dbReference type="SAM" id="MobiDB-lite"/>
    </source>
</evidence>
<feature type="compositionally biased region" description="Polar residues" evidence="1">
    <location>
        <begin position="35"/>
        <end position="47"/>
    </location>
</feature>
<feature type="region of interest" description="Disordered" evidence="1">
    <location>
        <begin position="525"/>
        <end position="587"/>
    </location>
</feature>
<feature type="region of interest" description="Disordered" evidence="1">
    <location>
        <begin position="601"/>
        <end position="620"/>
    </location>
</feature>
<feature type="compositionally biased region" description="Low complexity" evidence="1">
    <location>
        <begin position="84"/>
        <end position="100"/>
    </location>
</feature>
<feature type="compositionally biased region" description="Polar residues" evidence="1">
    <location>
        <begin position="397"/>
        <end position="416"/>
    </location>
</feature>
<feature type="compositionally biased region" description="Polar residues" evidence="1">
    <location>
        <begin position="336"/>
        <end position="346"/>
    </location>
</feature>
<accession>A0AA39NQV3</accession>
<feature type="compositionally biased region" description="Polar residues" evidence="1">
    <location>
        <begin position="55"/>
        <end position="65"/>
    </location>
</feature>